<dbReference type="AlphaFoldDB" id="A0AA37Q7A7"/>
<dbReference type="Pfam" id="PF10091">
    <property type="entry name" value="Glycoamylase"/>
    <property type="match status" value="1"/>
</dbReference>
<dbReference type="Gene3D" id="1.50.10.140">
    <property type="match status" value="1"/>
</dbReference>
<organism evidence="2 3">
    <name type="scientific">Roseisolibacter agri</name>
    <dbReference type="NCBI Taxonomy" id="2014610"/>
    <lineage>
        <taxon>Bacteria</taxon>
        <taxon>Pseudomonadati</taxon>
        <taxon>Gemmatimonadota</taxon>
        <taxon>Gemmatimonadia</taxon>
        <taxon>Gemmatimonadales</taxon>
        <taxon>Gemmatimonadaceae</taxon>
        <taxon>Roseisolibacter</taxon>
    </lineage>
</organism>
<evidence type="ECO:0000313" key="3">
    <source>
        <dbReference type="Proteomes" id="UP001161325"/>
    </source>
</evidence>
<dbReference type="InterPro" id="IPR016883">
    <property type="entry name" value="UCP028431"/>
</dbReference>
<comment type="caution">
    <text evidence="2">The sequence shown here is derived from an EMBL/GenBank/DDBJ whole genome shotgun (WGS) entry which is preliminary data.</text>
</comment>
<feature type="domain" description="Glycoamylase-like" evidence="1">
    <location>
        <begin position="221"/>
        <end position="465"/>
    </location>
</feature>
<gene>
    <name evidence="2" type="ORF">rosag_02040</name>
</gene>
<dbReference type="InterPro" id="IPR019282">
    <property type="entry name" value="Glycoamylase-like_cons_dom"/>
</dbReference>
<dbReference type="PROSITE" id="PS51257">
    <property type="entry name" value="PROKAR_LIPOPROTEIN"/>
    <property type="match status" value="1"/>
</dbReference>
<evidence type="ECO:0000259" key="1">
    <source>
        <dbReference type="Pfam" id="PF10091"/>
    </source>
</evidence>
<dbReference type="PIRSF" id="PIRSF028431">
    <property type="entry name" value="UCP028431"/>
    <property type="match status" value="1"/>
</dbReference>
<protein>
    <recommendedName>
        <fullName evidence="1">Glycoamylase-like domain-containing protein</fullName>
    </recommendedName>
</protein>
<name>A0AA37Q7A7_9BACT</name>
<reference evidence="2" key="1">
    <citation type="submission" date="2022-08" db="EMBL/GenBank/DDBJ databases">
        <title>Draft genome sequencing of Roseisolibacter agri AW1220.</title>
        <authorList>
            <person name="Tobiishi Y."/>
            <person name="Tonouchi A."/>
        </authorList>
    </citation>
    <scope>NUCLEOTIDE SEQUENCE</scope>
    <source>
        <strain evidence="2">AW1220</strain>
    </source>
</reference>
<dbReference type="EMBL" id="BRXS01000001">
    <property type="protein sequence ID" value="GLC23691.1"/>
    <property type="molecule type" value="Genomic_DNA"/>
</dbReference>
<dbReference type="RefSeq" id="WP_284348134.1">
    <property type="nucleotide sequence ID" value="NZ_BRXS01000001.1"/>
</dbReference>
<accession>A0AA37Q7A7</accession>
<proteinExistence type="predicted"/>
<evidence type="ECO:0000313" key="2">
    <source>
        <dbReference type="EMBL" id="GLC23691.1"/>
    </source>
</evidence>
<sequence length="485" mass="54560">MSRALARVAGLVIAVGACRPAPPPATAPAPRHQPTAEQQAFLDTLGRRTFDWFWETTNARNGLTPDRWPTKSFSSVAAVGFALTAYPVGVERGWVTREQARDRVLTTLRFFRDAPQGPASTGVTGHRGFFYHFLDMETGLRFRQVELSTIDTALLLAGALTCREYFDRADAGDVEVRALADSIYRRVDWAWAQAGRPLVSMGWHPEQGLPRHDANGFILDNWRGYMEAMLLYVLALGSPTHPLPDGAWERWAATYQWDTFHGQEFIQFAPLFGHQYSHVWIDFRGIRDAYMRGRGIDYHENSRRATLSQRQYAIDNPNGWRDYSADVWGLTASDGPLDSTLTIDGRARRFHTYWARGAGKDEISDDGTIVPTAAGGSIAFAPEVVIPSLLAMRRRYGDDLFQRYGFLDAFNPTLREPGPRLQHGRIVPGKGWFDGDYLGIDQGPILAMLENQRSELVWRLMRKNPYVIRGLCRAGFSGGWLDGKC</sequence>
<dbReference type="Proteomes" id="UP001161325">
    <property type="component" value="Unassembled WGS sequence"/>
</dbReference>
<keyword evidence="3" id="KW-1185">Reference proteome</keyword>